<protein>
    <submittedName>
        <fullName evidence="7">L-asparaginase</fullName>
    </submittedName>
</protein>
<dbReference type="FunFam" id="3.40.50.1170:FF:000001">
    <property type="entry name" value="L-asparaginase 2"/>
    <property type="match status" value="1"/>
</dbReference>
<dbReference type="Gene3D" id="3.40.50.40">
    <property type="match status" value="1"/>
</dbReference>
<dbReference type="Gene3D" id="3.40.50.1170">
    <property type="entry name" value="L-asparaginase, N-terminal domain"/>
    <property type="match status" value="1"/>
</dbReference>
<dbReference type="InterPro" id="IPR027474">
    <property type="entry name" value="L-asparaginase_N"/>
</dbReference>
<dbReference type="PIRSF" id="PIRSF001220">
    <property type="entry name" value="L-ASNase_gatD"/>
    <property type="match status" value="1"/>
</dbReference>
<dbReference type="OrthoDB" id="9788068at2"/>
<evidence type="ECO:0000313" key="7">
    <source>
        <dbReference type="EMBL" id="PRZ33562.1"/>
    </source>
</evidence>
<dbReference type="SFLD" id="SFLDS00057">
    <property type="entry name" value="Glutaminase/Asparaginase"/>
    <property type="match status" value="1"/>
</dbReference>
<feature type="active site" description="O-isoaspartyl threonine intermediate" evidence="3">
    <location>
        <position position="18"/>
    </location>
</feature>
<dbReference type="PIRSF" id="PIRSF500176">
    <property type="entry name" value="L_ASNase"/>
    <property type="match status" value="1"/>
</dbReference>
<dbReference type="InterPro" id="IPR036152">
    <property type="entry name" value="Asp/glu_Ase-like_sf"/>
</dbReference>
<dbReference type="AlphaFoldDB" id="A0A2T0ZB37"/>
<evidence type="ECO:0000259" key="5">
    <source>
        <dbReference type="Pfam" id="PF00710"/>
    </source>
</evidence>
<comment type="caution">
    <text evidence="7">The sequence shown here is derived from an EMBL/GenBank/DDBJ whole genome shotgun (WGS) entry which is preliminary data.</text>
</comment>
<name>A0A2T0ZB37_9ACTN</name>
<evidence type="ECO:0000313" key="8">
    <source>
        <dbReference type="Proteomes" id="UP000237752"/>
    </source>
</evidence>
<evidence type="ECO:0000256" key="4">
    <source>
        <dbReference type="PIRSR" id="PIRSR001220-2"/>
    </source>
</evidence>
<evidence type="ECO:0000256" key="1">
    <source>
        <dbReference type="ARBA" id="ARBA00010518"/>
    </source>
</evidence>
<dbReference type="SMART" id="SM00870">
    <property type="entry name" value="Asparaginase"/>
    <property type="match status" value="1"/>
</dbReference>
<feature type="domain" description="Asparaginase/glutaminase C-terminal" evidence="6">
    <location>
        <begin position="215"/>
        <end position="319"/>
    </location>
</feature>
<accession>A0A2T0ZB37</accession>
<dbReference type="PANTHER" id="PTHR11707">
    <property type="entry name" value="L-ASPARAGINASE"/>
    <property type="match status" value="1"/>
</dbReference>
<dbReference type="InterPro" id="IPR004550">
    <property type="entry name" value="AsnASE_II"/>
</dbReference>
<dbReference type="PANTHER" id="PTHR11707:SF28">
    <property type="entry name" value="60 KDA LYSOPHOSPHOLIPASE"/>
    <property type="match status" value="1"/>
</dbReference>
<evidence type="ECO:0000256" key="3">
    <source>
        <dbReference type="PIRSR" id="PIRSR001220-1"/>
    </source>
</evidence>
<keyword evidence="2" id="KW-0378">Hydrolase</keyword>
<feature type="binding site" evidence="4">
    <location>
        <begin position="94"/>
        <end position="95"/>
    </location>
    <ligand>
        <name>substrate</name>
    </ligand>
</feature>
<reference evidence="7 8" key="1">
    <citation type="submission" date="2018-03" db="EMBL/GenBank/DDBJ databases">
        <title>Genomic Encyclopedia of Archaeal and Bacterial Type Strains, Phase II (KMG-II): from individual species to whole genera.</title>
        <authorList>
            <person name="Goeker M."/>
        </authorList>
    </citation>
    <scope>NUCLEOTIDE SEQUENCE [LARGE SCALE GENOMIC DNA]</scope>
    <source>
        <strain evidence="7 8">DSM 100065</strain>
    </source>
</reference>
<dbReference type="SUPFAM" id="SSF53774">
    <property type="entry name" value="Glutaminase/Asparaginase"/>
    <property type="match status" value="1"/>
</dbReference>
<evidence type="ECO:0000256" key="2">
    <source>
        <dbReference type="ARBA" id="ARBA00022801"/>
    </source>
</evidence>
<sequence>MASTPPRPRVHVIALGGTIASTASGADTGVTPGISGDDLVRAVPAITEYADITTEQLAQVGSASLTVGKIVVVAEAARSAIDDGAVGVVVTQGTDSLEETAFVLAMLHDRPEPVIVTGAMRNPTLPGADGPANLLAAVQVACSEQSRDLGAVVVFNDEIHDPVFVRKSHTSSPATFTSGPAAGPIGWVSEGDVVLPHRPVRRTPLPMPSGEIAPVALLPATLGDDMRLLDFLRECGYVAVVIDGMGGGHVPETAVDAIARIAAQMPVVMASRTGAGRTLRRTYSYPGSEIALAGLGVLSAGVLDGRKARLALSLLLSVASSAPIDQRWRTFIDEI</sequence>
<dbReference type="Pfam" id="PF00710">
    <property type="entry name" value="Asparaginase"/>
    <property type="match status" value="1"/>
</dbReference>
<organism evidence="7 8">
    <name type="scientific">Antricoccus suffuscus</name>
    <dbReference type="NCBI Taxonomy" id="1629062"/>
    <lineage>
        <taxon>Bacteria</taxon>
        <taxon>Bacillati</taxon>
        <taxon>Actinomycetota</taxon>
        <taxon>Actinomycetes</taxon>
        <taxon>Geodermatophilales</taxon>
        <taxon>Antricoccaceae</taxon>
        <taxon>Antricoccus</taxon>
    </lineage>
</organism>
<comment type="similarity">
    <text evidence="1">Belongs to the asparaginase 1 family.</text>
</comment>
<gene>
    <name evidence="7" type="ORF">CLV47_12518</name>
</gene>
<feature type="binding site" evidence="4">
    <location>
        <position position="62"/>
    </location>
    <ligand>
        <name>substrate</name>
    </ligand>
</feature>
<dbReference type="InterPro" id="IPR037152">
    <property type="entry name" value="L-asparaginase_N_sf"/>
</dbReference>
<dbReference type="PRINTS" id="PR00139">
    <property type="entry name" value="ASNGLNASE"/>
</dbReference>
<dbReference type="Proteomes" id="UP000237752">
    <property type="component" value="Unassembled WGS sequence"/>
</dbReference>
<dbReference type="GO" id="GO:0006528">
    <property type="term" value="P:asparagine metabolic process"/>
    <property type="evidence" value="ECO:0007669"/>
    <property type="project" value="InterPro"/>
</dbReference>
<dbReference type="InterPro" id="IPR027473">
    <property type="entry name" value="L-asparaginase_C"/>
</dbReference>
<evidence type="ECO:0000259" key="6">
    <source>
        <dbReference type="Pfam" id="PF17763"/>
    </source>
</evidence>
<proteinExistence type="inferred from homology"/>
<dbReference type="Pfam" id="PF17763">
    <property type="entry name" value="Asparaginase_C"/>
    <property type="match status" value="1"/>
</dbReference>
<keyword evidence="8" id="KW-1185">Reference proteome</keyword>
<dbReference type="GO" id="GO:0004067">
    <property type="term" value="F:asparaginase activity"/>
    <property type="evidence" value="ECO:0007669"/>
    <property type="project" value="UniProtKB-UniRule"/>
</dbReference>
<dbReference type="PROSITE" id="PS51732">
    <property type="entry name" value="ASN_GLN_ASE_3"/>
    <property type="match status" value="1"/>
</dbReference>
<feature type="domain" description="L-asparaginase N-terminal" evidence="5">
    <location>
        <begin position="9"/>
        <end position="199"/>
    </location>
</feature>
<dbReference type="RefSeq" id="WP_106350899.1">
    <property type="nucleotide sequence ID" value="NZ_PVUE01000025.1"/>
</dbReference>
<dbReference type="EMBL" id="PVUE01000025">
    <property type="protein sequence ID" value="PRZ33562.1"/>
    <property type="molecule type" value="Genomic_DNA"/>
</dbReference>
<dbReference type="CDD" id="cd08964">
    <property type="entry name" value="L-asparaginase_II"/>
    <property type="match status" value="1"/>
</dbReference>
<dbReference type="InterPro" id="IPR006034">
    <property type="entry name" value="Asparaginase/glutaminase-like"/>
</dbReference>
<dbReference type="InterPro" id="IPR040919">
    <property type="entry name" value="Asparaginase_C"/>
</dbReference>